<dbReference type="InterPro" id="IPR027573">
    <property type="entry name" value="Methyltran_FxLD"/>
</dbReference>
<dbReference type="EMBL" id="BAAAHU010000003">
    <property type="protein sequence ID" value="GAA1004179.1"/>
    <property type="molecule type" value="Genomic_DNA"/>
</dbReference>
<organism evidence="13 14">
    <name type="scientific">Streptomyces thermogriseus</name>
    <dbReference type="NCBI Taxonomy" id="75292"/>
    <lineage>
        <taxon>Bacteria</taxon>
        <taxon>Bacillati</taxon>
        <taxon>Actinomycetota</taxon>
        <taxon>Actinomycetes</taxon>
        <taxon>Kitasatosporales</taxon>
        <taxon>Streptomycetaceae</taxon>
        <taxon>Streptomyces</taxon>
    </lineage>
</organism>
<comment type="caution">
    <text evidence="13">The sequence shown here is derived from an EMBL/GenBank/DDBJ whole genome shotgun (WGS) entry which is preliminary data.</text>
</comment>
<name>A0ABP4DF66_9ACTN</name>
<evidence type="ECO:0000256" key="6">
    <source>
        <dbReference type="ARBA" id="ARBA00022603"/>
    </source>
</evidence>
<dbReference type="Proteomes" id="UP001501072">
    <property type="component" value="Unassembled WGS sequence"/>
</dbReference>
<reference evidence="14" key="1">
    <citation type="journal article" date="2019" name="Int. J. Syst. Evol. Microbiol.">
        <title>The Global Catalogue of Microorganisms (GCM) 10K type strain sequencing project: providing services to taxonomists for standard genome sequencing and annotation.</title>
        <authorList>
            <consortium name="The Broad Institute Genomics Platform"/>
            <consortium name="The Broad Institute Genome Sequencing Center for Infectious Disease"/>
            <person name="Wu L."/>
            <person name="Ma J."/>
        </authorList>
    </citation>
    <scope>NUCLEOTIDE SEQUENCE [LARGE SCALE GENOMIC DNA]</scope>
    <source>
        <strain evidence="14">JCM 11269</strain>
    </source>
</reference>
<dbReference type="EC" id="2.1.1.77" evidence="3"/>
<evidence type="ECO:0000313" key="13">
    <source>
        <dbReference type="EMBL" id="GAA1004179.1"/>
    </source>
</evidence>
<comment type="similarity">
    <text evidence="2">Belongs to the methyltransferase superfamily. L-isoaspartyl/D-aspartyl protein methyltransferase family.</text>
</comment>
<gene>
    <name evidence="13" type="ORF">GCM10009564_05540</name>
</gene>
<accession>A0ABP4DF66</accession>
<dbReference type="PANTHER" id="PTHR11579">
    <property type="entry name" value="PROTEIN-L-ISOASPARTATE O-METHYLTRANSFERASE"/>
    <property type="match status" value="1"/>
</dbReference>
<keyword evidence="7" id="KW-0808">Transferase</keyword>
<feature type="compositionally biased region" description="Polar residues" evidence="12">
    <location>
        <begin position="156"/>
        <end position="173"/>
    </location>
</feature>
<evidence type="ECO:0000256" key="12">
    <source>
        <dbReference type="SAM" id="MobiDB-lite"/>
    </source>
</evidence>
<keyword evidence="5" id="KW-0963">Cytoplasm</keyword>
<keyword evidence="14" id="KW-1185">Reference proteome</keyword>
<evidence type="ECO:0000256" key="3">
    <source>
        <dbReference type="ARBA" id="ARBA00011890"/>
    </source>
</evidence>
<evidence type="ECO:0000256" key="7">
    <source>
        <dbReference type="ARBA" id="ARBA00022679"/>
    </source>
</evidence>
<dbReference type="SUPFAM" id="SSF53335">
    <property type="entry name" value="S-adenosyl-L-methionine-dependent methyltransferases"/>
    <property type="match status" value="1"/>
</dbReference>
<evidence type="ECO:0000256" key="11">
    <source>
        <dbReference type="ARBA" id="ARBA00031350"/>
    </source>
</evidence>
<feature type="region of interest" description="Disordered" evidence="12">
    <location>
        <begin position="156"/>
        <end position="202"/>
    </location>
</feature>
<dbReference type="Gene3D" id="3.40.50.150">
    <property type="entry name" value="Vaccinia Virus protein VP39"/>
    <property type="match status" value="1"/>
</dbReference>
<evidence type="ECO:0000256" key="10">
    <source>
        <dbReference type="ARBA" id="ARBA00031323"/>
    </source>
</evidence>
<evidence type="ECO:0000256" key="8">
    <source>
        <dbReference type="ARBA" id="ARBA00022691"/>
    </source>
</evidence>
<keyword evidence="8" id="KW-0949">S-adenosyl-L-methionine</keyword>
<dbReference type="Pfam" id="PF01135">
    <property type="entry name" value="PCMT"/>
    <property type="match status" value="1"/>
</dbReference>
<keyword evidence="6" id="KW-0489">Methyltransferase</keyword>
<feature type="compositionally biased region" description="Polar residues" evidence="12">
    <location>
        <begin position="188"/>
        <end position="198"/>
    </location>
</feature>
<dbReference type="PANTHER" id="PTHR11579:SF0">
    <property type="entry name" value="PROTEIN-L-ISOASPARTATE(D-ASPARTATE) O-METHYLTRANSFERASE"/>
    <property type="match status" value="1"/>
</dbReference>
<evidence type="ECO:0000256" key="1">
    <source>
        <dbReference type="ARBA" id="ARBA00004496"/>
    </source>
</evidence>
<evidence type="ECO:0000313" key="14">
    <source>
        <dbReference type="Proteomes" id="UP001501072"/>
    </source>
</evidence>
<dbReference type="InterPro" id="IPR029063">
    <property type="entry name" value="SAM-dependent_MTases_sf"/>
</dbReference>
<evidence type="ECO:0000256" key="5">
    <source>
        <dbReference type="ARBA" id="ARBA00022490"/>
    </source>
</evidence>
<comment type="subcellular location">
    <subcellularLocation>
        <location evidence="1">Cytoplasm</location>
    </subcellularLocation>
</comment>
<dbReference type="RefSeq" id="WP_346071954.1">
    <property type="nucleotide sequence ID" value="NZ_BAAAHU010000003.1"/>
</dbReference>
<evidence type="ECO:0000256" key="9">
    <source>
        <dbReference type="ARBA" id="ARBA00030757"/>
    </source>
</evidence>
<sequence length="599" mass="64787">MSLDAFGDPAGRPQWGLVHPLRQRVTMHLPRCQVCAEPVPCRGGVLFLETASRIEGPGPLRTAQPPVCREHARMAVERCPRLGRHGYIALRATRCPLHGVIGTRYRCGENGLRAFAGTEDTLPCNHPQIGWFLALQLVRELREYDVVHLDDLAPWTTGSGPSCTSNPSISRTPSARAGEGDRPLVKNVPSTTPQNTDADSAEQRLRDQMVQRLIELGAARSPRVVAAFRTVPRHLATPDVPLERAYDAEYAAVTKKDATGVDISSVSAPRVQAMQIEQAGIEPGMSVLEIGSGGVNAAYLAEMTGGEGRVVTMDIDGDVTRRATDFLETTGYDRTVTVVTADGELGAPEYAPYDRIVVTVQAADIPPAWISQLAAGGRLVVPLRMRGMTRSIAFVRDGTRLVSDGVELCGFVPMQGAGENRMRLAVLHDAAGEEIALRLDDHPDPDTRALRDALSTPRAQTWSGVTVAGEESLEHLDLWLATALDNLPLMAAKPAARERGLVAGASPIGVPTLVDGASFAYRASRRTDHPDRFELGAIGHGPQGKAVAERLAAEIRAWDRDHRGHRAHIEVHPAGTPDSQLPSGRVIERRHTRVVISWP</sequence>
<dbReference type="NCBIfam" id="TIGR04364">
    <property type="entry name" value="methyltran_FxLD"/>
    <property type="match status" value="1"/>
</dbReference>
<evidence type="ECO:0000256" key="2">
    <source>
        <dbReference type="ARBA" id="ARBA00005369"/>
    </source>
</evidence>
<protein>
    <recommendedName>
        <fullName evidence="4">Protein-L-isoaspartate O-methyltransferase</fullName>
        <ecNumber evidence="3">2.1.1.77</ecNumber>
    </recommendedName>
    <alternativeName>
        <fullName evidence="11">L-isoaspartyl protein carboxyl methyltransferase</fullName>
    </alternativeName>
    <alternativeName>
        <fullName evidence="9">Protein L-isoaspartyl methyltransferase</fullName>
    </alternativeName>
    <alternativeName>
        <fullName evidence="10">Protein-beta-aspartate methyltransferase</fullName>
    </alternativeName>
</protein>
<evidence type="ECO:0000256" key="4">
    <source>
        <dbReference type="ARBA" id="ARBA00013346"/>
    </source>
</evidence>
<proteinExistence type="inferred from homology"/>
<dbReference type="InterPro" id="IPR000682">
    <property type="entry name" value="PCMT"/>
</dbReference>